<keyword evidence="11" id="KW-1185">Reference proteome</keyword>
<comment type="caution">
    <text evidence="10">The sequence shown here is derived from an EMBL/GenBank/DDBJ whole genome shotgun (WGS) entry which is preliminary data.</text>
</comment>
<accession>A0A9P4J411</accession>
<comment type="function">
    <text evidence="1">Involved in rRNA processing.</text>
</comment>
<proteinExistence type="inferred from homology"/>
<gene>
    <name evidence="10" type="ORF">K461DRAFT_279520</name>
</gene>
<evidence type="ECO:0000256" key="3">
    <source>
        <dbReference type="ARBA" id="ARBA00006916"/>
    </source>
</evidence>
<keyword evidence="6" id="KW-0698">rRNA processing</keyword>
<dbReference type="EMBL" id="ML996087">
    <property type="protein sequence ID" value="KAF2151998.1"/>
    <property type="molecule type" value="Genomic_DNA"/>
</dbReference>
<reference evidence="10" key="1">
    <citation type="journal article" date="2020" name="Stud. Mycol.">
        <title>101 Dothideomycetes genomes: a test case for predicting lifestyles and emergence of pathogens.</title>
        <authorList>
            <person name="Haridas S."/>
            <person name="Albert R."/>
            <person name="Binder M."/>
            <person name="Bloem J."/>
            <person name="Labutti K."/>
            <person name="Salamov A."/>
            <person name="Andreopoulos B."/>
            <person name="Baker S."/>
            <person name="Barry K."/>
            <person name="Bills G."/>
            <person name="Bluhm B."/>
            <person name="Cannon C."/>
            <person name="Castanera R."/>
            <person name="Culley D."/>
            <person name="Daum C."/>
            <person name="Ezra D."/>
            <person name="Gonzalez J."/>
            <person name="Henrissat B."/>
            <person name="Kuo A."/>
            <person name="Liang C."/>
            <person name="Lipzen A."/>
            <person name="Lutzoni F."/>
            <person name="Magnuson J."/>
            <person name="Mondo S."/>
            <person name="Nolan M."/>
            <person name="Ohm R."/>
            <person name="Pangilinan J."/>
            <person name="Park H.-J."/>
            <person name="Ramirez L."/>
            <person name="Alfaro M."/>
            <person name="Sun H."/>
            <person name="Tritt A."/>
            <person name="Yoshinaga Y."/>
            <person name="Zwiers L.-H."/>
            <person name="Turgeon B."/>
            <person name="Goodwin S."/>
            <person name="Spatafora J."/>
            <person name="Crous P."/>
            <person name="Grigoriev I."/>
        </authorList>
    </citation>
    <scope>NUCLEOTIDE SEQUENCE</scope>
    <source>
        <strain evidence="10">CBS 260.36</strain>
    </source>
</reference>
<evidence type="ECO:0000256" key="6">
    <source>
        <dbReference type="ARBA" id="ARBA00022552"/>
    </source>
</evidence>
<dbReference type="Pfam" id="PF10153">
    <property type="entry name" value="Efg1"/>
    <property type="match status" value="1"/>
</dbReference>
<evidence type="ECO:0000313" key="10">
    <source>
        <dbReference type="EMBL" id="KAF2151998.1"/>
    </source>
</evidence>
<dbReference type="GO" id="GO:0005730">
    <property type="term" value="C:nucleolus"/>
    <property type="evidence" value="ECO:0007669"/>
    <property type="project" value="UniProtKB-SubCell"/>
</dbReference>
<dbReference type="AlphaFoldDB" id="A0A9P4J411"/>
<name>A0A9P4J411_9PEZI</name>
<organism evidence="10 11">
    <name type="scientific">Myriangium duriaei CBS 260.36</name>
    <dbReference type="NCBI Taxonomy" id="1168546"/>
    <lineage>
        <taxon>Eukaryota</taxon>
        <taxon>Fungi</taxon>
        <taxon>Dikarya</taxon>
        <taxon>Ascomycota</taxon>
        <taxon>Pezizomycotina</taxon>
        <taxon>Dothideomycetes</taxon>
        <taxon>Dothideomycetidae</taxon>
        <taxon>Myriangiales</taxon>
        <taxon>Myriangiaceae</taxon>
        <taxon>Myriangium</taxon>
    </lineage>
</organism>
<dbReference type="InterPro" id="IPR050786">
    <property type="entry name" value="EFG1_rRNA-proc"/>
</dbReference>
<dbReference type="GO" id="GO:0000462">
    <property type="term" value="P:maturation of SSU-rRNA from tricistronic rRNA transcript (SSU-rRNA, 5.8S rRNA, LSU-rRNA)"/>
    <property type="evidence" value="ECO:0007669"/>
    <property type="project" value="TreeGrafter"/>
</dbReference>
<evidence type="ECO:0000256" key="2">
    <source>
        <dbReference type="ARBA" id="ARBA00004604"/>
    </source>
</evidence>
<evidence type="ECO:0000256" key="5">
    <source>
        <dbReference type="ARBA" id="ARBA00019827"/>
    </source>
</evidence>
<keyword evidence="8" id="KW-0539">Nucleus</keyword>
<dbReference type="InterPro" id="IPR019310">
    <property type="entry name" value="Efg1"/>
</dbReference>
<sequence>MGTKRPAPDASFASNKKRKPHHGGGEYPGSKPKVKGRHNPAPAPNPLNPLKTRIRSIKRQLAHDDAVDSRAVADEKAIHPDRQILHAAEELEIADKHQRRGEKKVRRLAAGTRVVLERELKGLEEKVREIAAKKSRADIIGRWHKVRFFERRKAERRLKKVRKEGGEGKDEEVDLNYALYWPLERDYVPLWPKKRGETEGSDGEGERKGDMEMWRLVERCMAEGTLEDLREGRVEGCGVEKAVPEKVERKDNKEKQQKRVVQRKDEDESDDGGFFEE</sequence>
<evidence type="ECO:0000256" key="1">
    <source>
        <dbReference type="ARBA" id="ARBA00002773"/>
    </source>
</evidence>
<dbReference type="OrthoDB" id="47732at2759"/>
<evidence type="ECO:0000256" key="4">
    <source>
        <dbReference type="ARBA" id="ARBA00018689"/>
    </source>
</evidence>
<keyword evidence="7" id="KW-0175">Coiled coil</keyword>
<feature type="region of interest" description="Disordered" evidence="9">
    <location>
        <begin position="1"/>
        <end position="52"/>
    </location>
</feature>
<evidence type="ECO:0000313" key="11">
    <source>
        <dbReference type="Proteomes" id="UP000799439"/>
    </source>
</evidence>
<comment type="subcellular location">
    <subcellularLocation>
        <location evidence="2">Nucleus</location>
        <location evidence="2">Nucleolus</location>
    </subcellularLocation>
</comment>
<dbReference type="GO" id="GO:0030688">
    <property type="term" value="C:preribosome, small subunit precursor"/>
    <property type="evidence" value="ECO:0007669"/>
    <property type="project" value="TreeGrafter"/>
</dbReference>
<feature type="compositionally biased region" description="Acidic residues" evidence="9">
    <location>
        <begin position="267"/>
        <end position="277"/>
    </location>
</feature>
<dbReference type="Proteomes" id="UP000799439">
    <property type="component" value="Unassembled WGS sequence"/>
</dbReference>
<feature type="region of interest" description="Disordered" evidence="9">
    <location>
        <begin position="240"/>
        <end position="277"/>
    </location>
</feature>
<dbReference type="PANTHER" id="PTHR33911">
    <property type="entry name" value="RRNA-PROCESSING PROTEIN EFG1"/>
    <property type="match status" value="1"/>
</dbReference>
<feature type="compositionally biased region" description="Basic and acidic residues" evidence="9">
    <location>
        <begin position="242"/>
        <end position="266"/>
    </location>
</feature>
<comment type="similarity">
    <text evidence="3">Belongs to the EFG1 family.</text>
</comment>
<evidence type="ECO:0000256" key="7">
    <source>
        <dbReference type="ARBA" id="ARBA00023054"/>
    </source>
</evidence>
<protein>
    <recommendedName>
        <fullName evidence="4">rRNA-processing protein EFG1</fullName>
    </recommendedName>
    <alternativeName>
        <fullName evidence="5">rRNA-processing protein efg1</fullName>
    </alternativeName>
</protein>
<dbReference type="PANTHER" id="PTHR33911:SF1">
    <property type="entry name" value="RRNA-PROCESSING PROTEIN EFG1"/>
    <property type="match status" value="1"/>
</dbReference>
<evidence type="ECO:0000256" key="9">
    <source>
        <dbReference type="SAM" id="MobiDB-lite"/>
    </source>
</evidence>
<evidence type="ECO:0000256" key="8">
    <source>
        <dbReference type="ARBA" id="ARBA00023242"/>
    </source>
</evidence>